<keyword evidence="5" id="KW-0274">FAD</keyword>
<dbReference type="Pfam" id="PF01494">
    <property type="entry name" value="FAD_binding_3"/>
    <property type="match status" value="1"/>
</dbReference>
<keyword evidence="10" id="KW-1185">Reference proteome</keyword>
<evidence type="ECO:0000256" key="5">
    <source>
        <dbReference type="ARBA" id="ARBA00022827"/>
    </source>
</evidence>
<dbReference type="AlphaFoldDB" id="A0A1N6H6Z8"/>
<evidence type="ECO:0000259" key="8">
    <source>
        <dbReference type="Pfam" id="PF01494"/>
    </source>
</evidence>
<dbReference type="InterPro" id="IPR002938">
    <property type="entry name" value="FAD-bd"/>
</dbReference>
<keyword evidence="7" id="KW-0503">Monooxygenase</keyword>
<dbReference type="STRING" id="1123272.SAMN02745824_3162"/>
<dbReference type="UniPathway" id="UPA00232"/>
<dbReference type="GO" id="GO:0004497">
    <property type="term" value="F:monooxygenase activity"/>
    <property type="evidence" value="ECO:0007669"/>
    <property type="project" value="UniProtKB-KW"/>
</dbReference>
<evidence type="ECO:0000256" key="3">
    <source>
        <dbReference type="ARBA" id="ARBA00005349"/>
    </source>
</evidence>
<feature type="domain" description="FAD-binding" evidence="8">
    <location>
        <begin position="9"/>
        <end position="321"/>
    </location>
</feature>
<gene>
    <name evidence="9" type="ORF">SAMN02745824_3162</name>
</gene>
<name>A0A1N6H6Z8_9SPHN</name>
<proteinExistence type="inferred from homology"/>
<dbReference type="InterPro" id="IPR018168">
    <property type="entry name" value="Ubi_Hdrlase_CS"/>
</dbReference>
<dbReference type="PRINTS" id="PR00420">
    <property type="entry name" value="RNGMNOXGNASE"/>
</dbReference>
<dbReference type="InterPro" id="IPR036188">
    <property type="entry name" value="FAD/NAD-bd_sf"/>
</dbReference>
<dbReference type="PANTHER" id="PTHR43876">
    <property type="entry name" value="UBIQUINONE BIOSYNTHESIS MONOOXYGENASE COQ6, MITOCHONDRIAL"/>
    <property type="match status" value="1"/>
</dbReference>
<evidence type="ECO:0000256" key="1">
    <source>
        <dbReference type="ARBA" id="ARBA00001974"/>
    </source>
</evidence>
<dbReference type="PROSITE" id="PS01304">
    <property type="entry name" value="UBIH"/>
    <property type="match status" value="1"/>
</dbReference>
<dbReference type="InterPro" id="IPR010971">
    <property type="entry name" value="UbiH/COQ6"/>
</dbReference>
<dbReference type="GO" id="GO:0016705">
    <property type="term" value="F:oxidoreductase activity, acting on paired donors, with incorporation or reduction of molecular oxygen"/>
    <property type="evidence" value="ECO:0007669"/>
    <property type="project" value="InterPro"/>
</dbReference>
<comment type="similarity">
    <text evidence="3">Belongs to the UbiH/COQ6 family.</text>
</comment>
<comment type="pathway">
    <text evidence="2">Cofactor biosynthesis; ubiquinone biosynthesis.</text>
</comment>
<dbReference type="Gene3D" id="3.50.50.60">
    <property type="entry name" value="FAD/NAD(P)-binding domain"/>
    <property type="match status" value="2"/>
</dbReference>
<dbReference type="RefSeq" id="WP_074206076.1">
    <property type="nucleotide sequence ID" value="NZ_FSQW01000002.1"/>
</dbReference>
<dbReference type="NCBIfam" id="TIGR01988">
    <property type="entry name" value="Ubi-OHases"/>
    <property type="match status" value="1"/>
</dbReference>
<dbReference type="GO" id="GO:0071949">
    <property type="term" value="F:FAD binding"/>
    <property type="evidence" value="ECO:0007669"/>
    <property type="project" value="InterPro"/>
</dbReference>
<dbReference type="SUPFAM" id="SSF51905">
    <property type="entry name" value="FAD/NAD(P)-binding domain"/>
    <property type="match status" value="1"/>
</dbReference>
<dbReference type="EMBL" id="FSQW01000002">
    <property type="protein sequence ID" value="SIO15581.1"/>
    <property type="molecule type" value="Genomic_DNA"/>
</dbReference>
<dbReference type="OrthoDB" id="9796623at2"/>
<reference evidence="10" key="1">
    <citation type="submission" date="2016-11" db="EMBL/GenBank/DDBJ databases">
        <authorList>
            <person name="Varghese N."/>
            <person name="Submissions S."/>
        </authorList>
    </citation>
    <scope>NUCLEOTIDE SEQUENCE [LARGE SCALE GENOMIC DNA]</scope>
    <source>
        <strain evidence="10">DSM 22363</strain>
    </source>
</reference>
<dbReference type="GO" id="GO:0006744">
    <property type="term" value="P:ubiquinone biosynthetic process"/>
    <property type="evidence" value="ECO:0007669"/>
    <property type="project" value="UniProtKB-UniPathway"/>
</dbReference>
<evidence type="ECO:0000256" key="6">
    <source>
        <dbReference type="ARBA" id="ARBA00023002"/>
    </source>
</evidence>
<sequence length="410" mass="43916">MNAKGQNSDIVILGAGLIGLTQALTLAAHGLHITVIDRARASDLLDPRKDARVSAINSSSWKMFDAIGLADKLEPSGCPIRQIVINDGLKPGKLDFRPDEDDDPLGVMVENGLLRQILFAAAEASDQVELLMEAAVRTVDRAEHHVSVTLDDGRKVTAPLLIAADGRGSAMREEAGIVMAKWQYDHSAIICTAAHEHPHGNTAYEIFYPGGPFAILPMRDSDTGQHRSAIVWTVARQDGPALAGINARAFQAELMKKSGGFLGEMTLLSERATYPLGFHHSAELTAHRMALVGDAGHGIHPIAGQGLNLGLRDVAALTESIVDGARTGLDLGDAQILARYDRWRGLDNMMVSAATDILTRLFGLPGDTSSAIRRFGIGMIQRIPPLKSQLMAEARGESGDLPKLLMGDLV</sequence>
<dbReference type="PANTHER" id="PTHR43876:SF7">
    <property type="entry name" value="UBIQUINONE BIOSYNTHESIS MONOOXYGENASE COQ6, MITOCHONDRIAL"/>
    <property type="match status" value="1"/>
</dbReference>
<comment type="cofactor">
    <cofactor evidence="1">
        <name>FAD</name>
        <dbReference type="ChEBI" id="CHEBI:57692"/>
    </cofactor>
</comment>
<protein>
    <submittedName>
        <fullName evidence="9">2-octaprenyl-6-methoxyphenol hydroxylase</fullName>
    </submittedName>
</protein>
<evidence type="ECO:0000313" key="10">
    <source>
        <dbReference type="Proteomes" id="UP000185192"/>
    </source>
</evidence>
<keyword evidence="4" id="KW-0285">Flavoprotein</keyword>
<evidence type="ECO:0000256" key="7">
    <source>
        <dbReference type="ARBA" id="ARBA00023033"/>
    </source>
</evidence>
<evidence type="ECO:0000256" key="4">
    <source>
        <dbReference type="ARBA" id="ARBA00022630"/>
    </source>
</evidence>
<dbReference type="InterPro" id="IPR051205">
    <property type="entry name" value="UbiH/COQ6_monooxygenase"/>
</dbReference>
<keyword evidence="6" id="KW-0560">Oxidoreductase</keyword>
<dbReference type="Proteomes" id="UP000185192">
    <property type="component" value="Unassembled WGS sequence"/>
</dbReference>
<accession>A0A1N6H6Z8</accession>
<evidence type="ECO:0000313" key="9">
    <source>
        <dbReference type="EMBL" id="SIO15581.1"/>
    </source>
</evidence>
<organism evidence="9 10">
    <name type="scientific">Parasphingorhabdus marina DSM 22363</name>
    <dbReference type="NCBI Taxonomy" id="1123272"/>
    <lineage>
        <taxon>Bacteria</taxon>
        <taxon>Pseudomonadati</taxon>
        <taxon>Pseudomonadota</taxon>
        <taxon>Alphaproteobacteria</taxon>
        <taxon>Sphingomonadales</taxon>
        <taxon>Sphingomonadaceae</taxon>
        <taxon>Parasphingorhabdus</taxon>
    </lineage>
</organism>
<evidence type="ECO:0000256" key="2">
    <source>
        <dbReference type="ARBA" id="ARBA00004749"/>
    </source>
</evidence>